<evidence type="ECO:0000313" key="3">
    <source>
        <dbReference type="EMBL" id="KAK8530761.1"/>
    </source>
</evidence>
<name>A0ABR2D623_9ROSI</name>
<dbReference type="InterPro" id="IPR012337">
    <property type="entry name" value="RNaseH-like_sf"/>
</dbReference>
<evidence type="ECO:0000259" key="2">
    <source>
        <dbReference type="Pfam" id="PF13456"/>
    </source>
</evidence>
<dbReference type="InterPro" id="IPR052929">
    <property type="entry name" value="RNase_H-like_EbsB-rel"/>
</dbReference>
<accession>A0ABR2D623</accession>
<gene>
    <name evidence="3" type="ORF">V6N12_013263</name>
</gene>
<sequence>MFAFSVKLLLILLDIFFMTIRSLSSFSIPYASIFQTLTPPWITNQGLSGKRQSITRISTFIRAHITELHFVAALSLPSMPTPSSSWSPPAQGIIKFNFDTALTIATKEAFSGVIARNSHGLIMAACVLHHFAVNDAFIAEVRTCEAAVNFAMELGFRSIHVEGDSLSVIKKLSSSSVDKSIINPIISDIKYKLIFFEKITFSHVGRRGNEVSHLLAQAHSRFHLPQYWIEDAPPEVEQATLRDLRQ</sequence>
<protein>
    <recommendedName>
        <fullName evidence="2">RNase H type-1 domain-containing protein</fullName>
    </recommendedName>
</protein>
<dbReference type="InterPro" id="IPR044730">
    <property type="entry name" value="RNase_H-like_dom_plant"/>
</dbReference>
<dbReference type="PANTHER" id="PTHR47074">
    <property type="entry name" value="BNAC02G40300D PROTEIN"/>
    <property type="match status" value="1"/>
</dbReference>
<dbReference type="InterPro" id="IPR002156">
    <property type="entry name" value="RNaseH_domain"/>
</dbReference>
<feature type="chain" id="PRO_5047246889" description="RNase H type-1 domain-containing protein" evidence="1">
    <location>
        <begin position="26"/>
        <end position="246"/>
    </location>
</feature>
<feature type="signal peptide" evidence="1">
    <location>
        <begin position="1"/>
        <end position="25"/>
    </location>
</feature>
<dbReference type="Proteomes" id="UP001472677">
    <property type="component" value="Unassembled WGS sequence"/>
</dbReference>
<dbReference type="Pfam" id="PF13456">
    <property type="entry name" value="RVT_3"/>
    <property type="match status" value="1"/>
</dbReference>
<organism evidence="3 4">
    <name type="scientific">Hibiscus sabdariffa</name>
    <name type="common">roselle</name>
    <dbReference type="NCBI Taxonomy" id="183260"/>
    <lineage>
        <taxon>Eukaryota</taxon>
        <taxon>Viridiplantae</taxon>
        <taxon>Streptophyta</taxon>
        <taxon>Embryophyta</taxon>
        <taxon>Tracheophyta</taxon>
        <taxon>Spermatophyta</taxon>
        <taxon>Magnoliopsida</taxon>
        <taxon>eudicotyledons</taxon>
        <taxon>Gunneridae</taxon>
        <taxon>Pentapetalae</taxon>
        <taxon>rosids</taxon>
        <taxon>malvids</taxon>
        <taxon>Malvales</taxon>
        <taxon>Malvaceae</taxon>
        <taxon>Malvoideae</taxon>
        <taxon>Hibiscus</taxon>
    </lineage>
</organism>
<keyword evidence="4" id="KW-1185">Reference proteome</keyword>
<keyword evidence="1" id="KW-0732">Signal</keyword>
<reference evidence="3 4" key="1">
    <citation type="journal article" date="2024" name="G3 (Bethesda)">
        <title>Genome assembly of Hibiscus sabdariffa L. provides insights into metabolisms of medicinal natural products.</title>
        <authorList>
            <person name="Kim T."/>
        </authorList>
    </citation>
    <scope>NUCLEOTIDE SEQUENCE [LARGE SCALE GENOMIC DNA]</scope>
    <source>
        <strain evidence="3">TK-2024</strain>
        <tissue evidence="3">Old leaves</tissue>
    </source>
</reference>
<evidence type="ECO:0000256" key="1">
    <source>
        <dbReference type="SAM" id="SignalP"/>
    </source>
</evidence>
<dbReference type="SUPFAM" id="SSF53098">
    <property type="entry name" value="Ribonuclease H-like"/>
    <property type="match status" value="1"/>
</dbReference>
<dbReference type="EMBL" id="JBBPBM010000035">
    <property type="protein sequence ID" value="KAK8530761.1"/>
    <property type="molecule type" value="Genomic_DNA"/>
</dbReference>
<comment type="caution">
    <text evidence="3">The sequence shown here is derived from an EMBL/GenBank/DDBJ whole genome shotgun (WGS) entry which is preliminary data.</text>
</comment>
<dbReference type="PANTHER" id="PTHR47074:SF61">
    <property type="entry name" value="RNASE H TYPE-1 DOMAIN-CONTAINING PROTEIN"/>
    <property type="match status" value="1"/>
</dbReference>
<dbReference type="InterPro" id="IPR036397">
    <property type="entry name" value="RNaseH_sf"/>
</dbReference>
<proteinExistence type="predicted"/>
<dbReference type="CDD" id="cd06222">
    <property type="entry name" value="RNase_H_like"/>
    <property type="match status" value="1"/>
</dbReference>
<dbReference type="Gene3D" id="3.30.420.10">
    <property type="entry name" value="Ribonuclease H-like superfamily/Ribonuclease H"/>
    <property type="match status" value="1"/>
</dbReference>
<feature type="domain" description="RNase H type-1" evidence="2">
    <location>
        <begin position="97"/>
        <end position="218"/>
    </location>
</feature>
<evidence type="ECO:0000313" key="4">
    <source>
        <dbReference type="Proteomes" id="UP001472677"/>
    </source>
</evidence>